<evidence type="ECO:0000256" key="6">
    <source>
        <dbReference type="ARBA" id="ARBA00022989"/>
    </source>
</evidence>
<feature type="transmembrane region" description="Helical" evidence="9">
    <location>
        <begin position="71"/>
        <end position="94"/>
    </location>
</feature>
<feature type="transmembrane region" description="Helical" evidence="9">
    <location>
        <begin position="191"/>
        <end position="209"/>
    </location>
</feature>
<keyword evidence="7 9" id="KW-0472">Membrane</keyword>
<keyword evidence="5 8" id="KW-0812">Transmembrane</keyword>
<keyword evidence="4" id="KW-1003">Cell membrane</keyword>
<comment type="similarity">
    <text evidence="2 8">Belongs to the ABC-3 integral membrane protein family.</text>
</comment>
<evidence type="ECO:0000256" key="9">
    <source>
        <dbReference type="SAM" id="Phobius"/>
    </source>
</evidence>
<feature type="transmembrane region" description="Helical" evidence="9">
    <location>
        <begin position="215"/>
        <end position="232"/>
    </location>
</feature>
<dbReference type="PANTHER" id="PTHR30477:SF3">
    <property type="entry name" value="METAL TRANSPORT SYSTEM MEMBRANE PROTEIN CT_069-RELATED"/>
    <property type="match status" value="1"/>
</dbReference>
<dbReference type="InterPro" id="IPR001626">
    <property type="entry name" value="ABC_TroCD"/>
</dbReference>
<comment type="subcellular location">
    <subcellularLocation>
        <location evidence="1">Cell inner membrane</location>
        <topology evidence="1">Multi-pass membrane protein</topology>
    </subcellularLocation>
    <subcellularLocation>
        <location evidence="8">Cell membrane</location>
        <topology evidence="8">Multi-pass membrane protein</topology>
    </subcellularLocation>
</comment>
<dbReference type="InterPro" id="IPR001367">
    <property type="entry name" value="Fe_dep_repressor"/>
</dbReference>
<evidence type="ECO:0000313" key="12">
    <source>
        <dbReference type="Proteomes" id="UP000220251"/>
    </source>
</evidence>
<feature type="transmembrane region" description="Helical" evidence="9">
    <location>
        <begin position="150"/>
        <end position="170"/>
    </location>
</feature>
<feature type="transmembrane region" description="Helical" evidence="9">
    <location>
        <begin position="239"/>
        <end position="258"/>
    </location>
</feature>
<proteinExistence type="inferred from homology"/>
<evidence type="ECO:0000256" key="5">
    <source>
        <dbReference type="ARBA" id="ARBA00022692"/>
    </source>
</evidence>
<feature type="transmembrane region" description="Helical" evidence="9">
    <location>
        <begin position="12"/>
        <end position="35"/>
    </location>
</feature>
<feature type="transmembrane region" description="Helical" evidence="9">
    <location>
        <begin position="106"/>
        <end position="130"/>
    </location>
</feature>
<evidence type="ECO:0000256" key="8">
    <source>
        <dbReference type="RuleBase" id="RU003943"/>
    </source>
</evidence>
<dbReference type="GO" id="GO:0003700">
    <property type="term" value="F:DNA-binding transcription factor activity"/>
    <property type="evidence" value="ECO:0007669"/>
    <property type="project" value="InterPro"/>
</dbReference>
<dbReference type="Pfam" id="PF02742">
    <property type="entry name" value="Fe_dep_repr_C"/>
    <property type="match status" value="1"/>
</dbReference>
<dbReference type="Gene3D" id="1.10.10.10">
    <property type="entry name" value="Winged helix-like DNA-binding domain superfamily/Winged helix DNA-binding domain"/>
    <property type="match status" value="1"/>
</dbReference>
<dbReference type="GO" id="GO:0055085">
    <property type="term" value="P:transmembrane transport"/>
    <property type="evidence" value="ECO:0007669"/>
    <property type="project" value="InterPro"/>
</dbReference>
<feature type="domain" description="Iron dependent repressor metal binding and dimerisation" evidence="10">
    <location>
        <begin position="372"/>
        <end position="440"/>
    </location>
</feature>
<feature type="transmembrane region" description="Helical" evidence="9">
    <location>
        <begin position="47"/>
        <end position="65"/>
    </location>
</feature>
<dbReference type="SUPFAM" id="SSF47979">
    <property type="entry name" value="Iron-dependent repressor protein, dimerization domain"/>
    <property type="match status" value="1"/>
</dbReference>
<dbReference type="AlphaFoldDB" id="A0A0H5DR21"/>
<dbReference type="Proteomes" id="UP000220251">
    <property type="component" value="Unassembled WGS sequence"/>
</dbReference>
<dbReference type="InterPro" id="IPR037294">
    <property type="entry name" value="ABC_BtuC-like"/>
</dbReference>
<keyword evidence="3 8" id="KW-0813">Transport</keyword>
<evidence type="ECO:0000256" key="1">
    <source>
        <dbReference type="ARBA" id="ARBA00004429"/>
    </source>
</evidence>
<dbReference type="GO" id="GO:0046914">
    <property type="term" value="F:transition metal ion binding"/>
    <property type="evidence" value="ECO:0007669"/>
    <property type="project" value="InterPro"/>
</dbReference>
<name>A0A0H5DR21_9BACT</name>
<accession>A0A0H5DR21</accession>
<evidence type="ECO:0000256" key="4">
    <source>
        <dbReference type="ARBA" id="ARBA00022475"/>
    </source>
</evidence>
<dbReference type="EMBL" id="CWGJ01000025">
    <property type="protein sequence ID" value="CRX39037.1"/>
    <property type="molecule type" value="Genomic_DNA"/>
</dbReference>
<gene>
    <name evidence="11" type="ORF">ELAC_1710</name>
</gene>
<dbReference type="Pfam" id="PF00950">
    <property type="entry name" value="ABC-3"/>
    <property type="match status" value="1"/>
</dbReference>
<keyword evidence="6 9" id="KW-1133">Transmembrane helix</keyword>
<protein>
    <recommendedName>
        <fullName evidence="10">Iron dependent repressor metal binding and dimerisation domain-containing protein</fullName>
    </recommendedName>
</protein>
<evidence type="ECO:0000256" key="2">
    <source>
        <dbReference type="ARBA" id="ARBA00008034"/>
    </source>
</evidence>
<dbReference type="RefSeq" id="WP_098038894.1">
    <property type="nucleotide sequence ID" value="NZ_CWGJ01000025.1"/>
</dbReference>
<dbReference type="InterPro" id="IPR036388">
    <property type="entry name" value="WH-like_DNA-bd_sf"/>
</dbReference>
<keyword evidence="12" id="KW-1185">Reference proteome</keyword>
<evidence type="ECO:0000313" key="11">
    <source>
        <dbReference type="EMBL" id="CRX39037.1"/>
    </source>
</evidence>
<dbReference type="SUPFAM" id="SSF81345">
    <property type="entry name" value="ABC transporter involved in vitamin B12 uptake, BtuC"/>
    <property type="match status" value="1"/>
</dbReference>
<dbReference type="InterPro" id="IPR022689">
    <property type="entry name" value="Iron_dep_repressor"/>
</dbReference>
<dbReference type="CDD" id="cd06550">
    <property type="entry name" value="TM_ABC_iron-siderophores_like"/>
    <property type="match status" value="1"/>
</dbReference>
<dbReference type="GO" id="GO:0046983">
    <property type="term" value="F:protein dimerization activity"/>
    <property type="evidence" value="ECO:0007669"/>
    <property type="project" value="InterPro"/>
</dbReference>
<evidence type="ECO:0000256" key="3">
    <source>
        <dbReference type="ARBA" id="ARBA00022448"/>
    </source>
</evidence>
<dbReference type="GO" id="GO:0043190">
    <property type="term" value="C:ATP-binding cassette (ABC) transporter complex"/>
    <property type="evidence" value="ECO:0007669"/>
    <property type="project" value="InterPro"/>
</dbReference>
<dbReference type="GO" id="GO:0010043">
    <property type="term" value="P:response to zinc ion"/>
    <property type="evidence" value="ECO:0007669"/>
    <property type="project" value="TreeGrafter"/>
</dbReference>
<evidence type="ECO:0000259" key="10">
    <source>
        <dbReference type="Pfam" id="PF02742"/>
    </source>
</evidence>
<evidence type="ECO:0000256" key="7">
    <source>
        <dbReference type="ARBA" id="ARBA00023136"/>
    </source>
</evidence>
<reference evidence="12" key="1">
    <citation type="submission" date="2015-06" db="EMBL/GenBank/DDBJ databases">
        <authorList>
            <person name="Bertelli C."/>
        </authorList>
    </citation>
    <scope>NUCLEOTIDE SEQUENCE [LARGE SCALE GENOMIC DNA]</scope>
    <source>
        <strain evidence="12">CRIB-30</strain>
    </source>
</reference>
<dbReference type="InterPro" id="IPR036421">
    <property type="entry name" value="Fe_dep_repressor_sf"/>
</dbReference>
<dbReference type="SMART" id="SM00529">
    <property type="entry name" value="HTH_DTXR"/>
    <property type="match status" value="1"/>
</dbReference>
<dbReference type="OrthoDB" id="9798540at2"/>
<dbReference type="Gene3D" id="1.10.3470.10">
    <property type="entry name" value="ABC transporter involved in vitamin B12 uptake, BtuC"/>
    <property type="match status" value="1"/>
</dbReference>
<feature type="transmembrane region" description="Helical" evidence="9">
    <location>
        <begin position="278"/>
        <end position="296"/>
    </location>
</feature>
<organism evidence="11 12">
    <name type="scientific">Estrella lausannensis</name>
    <dbReference type="NCBI Taxonomy" id="483423"/>
    <lineage>
        <taxon>Bacteria</taxon>
        <taxon>Pseudomonadati</taxon>
        <taxon>Chlamydiota</taxon>
        <taxon>Chlamydiia</taxon>
        <taxon>Parachlamydiales</taxon>
        <taxon>Candidatus Criblamydiaceae</taxon>
        <taxon>Estrella</taxon>
    </lineage>
</organism>
<dbReference type="PANTHER" id="PTHR30477">
    <property type="entry name" value="ABC-TRANSPORTER METAL-BINDING PROTEIN"/>
    <property type="match status" value="1"/>
</dbReference>
<sequence length="443" mass="48745">MNLVSYLTDPVLRAPTIASVFMCFSASLIGCVVFLRRQSLIGESLSHAAFPGVVVGVALAGALGLGFESVFLMSATVLGGGAFFAMLGLLLIHWMTRKLKIKDDSALCFTLSIFFGIGLLIASYVQFVFPTLYQQAQAFLFGQTATMTEAHALVFLIQAALVTILFLMMYKEIQLVSFDYQFAKSLGFNTIAIESGLVVLTVAAIVIGIRSVGVVLMSAMLVAPAAAARQFTHRLSSMLMLSGFFGAVSGFFGNVLSYEGSVYLTAGDPSARFSLPTGPMIVLVASVICLAALLFAPEQGIVFQLIKAHRFRHNCLLENVLKSIKRYGKGDVSVEEIARYQTISKVHLRIILLRLCLQGYLARKKSGIFALTHEGDRWASRIIRLHRLWEVYLADYLKVAAERVHKSAEEMEHIITEELEEELTLLLKDPKQDPHQQPIPPRE</sequence>